<comment type="caution">
    <text evidence="1">The sequence shown here is derived from an EMBL/GenBank/DDBJ whole genome shotgun (WGS) entry which is preliminary data.</text>
</comment>
<dbReference type="EMBL" id="JASBWS010000147">
    <property type="protein sequence ID" value="KAJ9093827.1"/>
    <property type="molecule type" value="Genomic_DNA"/>
</dbReference>
<reference evidence="1" key="1">
    <citation type="submission" date="2023-04" db="EMBL/GenBank/DDBJ databases">
        <title>Draft Genome sequencing of Naganishia species isolated from polar environments using Oxford Nanopore Technology.</title>
        <authorList>
            <person name="Leo P."/>
            <person name="Venkateswaran K."/>
        </authorList>
    </citation>
    <scope>NUCLEOTIDE SEQUENCE</scope>
    <source>
        <strain evidence="1">MNA-CCFEE 5262</strain>
    </source>
</reference>
<name>A0ACC2V5G7_9TREE</name>
<evidence type="ECO:0000313" key="1">
    <source>
        <dbReference type="EMBL" id="KAJ9093827.1"/>
    </source>
</evidence>
<dbReference type="Proteomes" id="UP001230649">
    <property type="component" value="Unassembled WGS sequence"/>
</dbReference>
<gene>
    <name evidence="1" type="ORF">QFC20_007040</name>
</gene>
<sequence length="416" mass="46266">MSATDEPIIADFGFSSFSPQGRKMSGGGGTTEYLSPEKVALIALTNQGDIYRGPPSDVHACGVLFSKWYTNSNPFIWYKGKDEEKTIEDRIYNGDARFVLPNEPGSPGELMRAMLARAPRERWTLTFSNTPVTNPSIDLIEEVAFLAWIAEEWYPCQTYTRIVRHLAAPESEPRWEKRMYHALQSWKPKDPDAVGLQAGEVPQREFEIDVQFELGGFLTFAITAKPKSITRLLKELSVTENKPSNGEEDSPSSRLTHKTKAAKKNATVKISERDVNQQLNPFDVDDQPIRISSASTDSATTVSPDTPVAAKKDDKENVAVKKDKKVATAVKASKPAEKTKTTVPAVIVIEDTDDEDEDEDEDPEATVEPPRRPKIVAVQPRRSPRLAGLPPEMEGLGERNAARRVRRTKADFLEVA</sequence>
<evidence type="ECO:0000313" key="2">
    <source>
        <dbReference type="Proteomes" id="UP001230649"/>
    </source>
</evidence>
<protein>
    <submittedName>
        <fullName evidence="1">Uncharacterized protein</fullName>
    </submittedName>
</protein>
<organism evidence="1 2">
    <name type="scientific">Naganishia adeliensis</name>
    <dbReference type="NCBI Taxonomy" id="92952"/>
    <lineage>
        <taxon>Eukaryota</taxon>
        <taxon>Fungi</taxon>
        <taxon>Dikarya</taxon>
        <taxon>Basidiomycota</taxon>
        <taxon>Agaricomycotina</taxon>
        <taxon>Tremellomycetes</taxon>
        <taxon>Filobasidiales</taxon>
        <taxon>Filobasidiaceae</taxon>
        <taxon>Naganishia</taxon>
    </lineage>
</organism>
<accession>A0ACC2V5G7</accession>
<proteinExistence type="predicted"/>
<keyword evidence="2" id="KW-1185">Reference proteome</keyword>